<proteinExistence type="predicted"/>
<gene>
    <name evidence="3" type="ORF">ALP84_03393</name>
    <name evidence="2" type="ORF">PSCICP_28120</name>
</gene>
<reference evidence="3 4" key="1">
    <citation type="submission" date="2018-08" db="EMBL/GenBank/DDBJ databases">
        <title>Recombination of ecologically and evolutionarily significant loci maintains genetic cohesion in the Pseudomonas syringae species complex.</title>
        <authorList>
            <person name="Dillon M."/>
            <person name="Thakur S."/>
            <person name="Almeida R.N.D."/>
            <person name="Weir B.S."/>
            <person name="Guttman D.S."/>
        </authorList>
    </citation>
    <scope>NUCLEOTIDE SEQUENCE [LARGE SCALE GENOMIC DNA]</scope>
    <source>
        <strain evidence="3 4">ICMP 6917</strain>
    </source>
</reference>
<dbReference type="AlphaFoldDB" id="A0A3M4VFY1"/>
<dbReference type="EMBL" id="RBRY01000182">
    <property type="protein sequence ID" value="RMR49912.1"/>
    <property type="molecule type" value="Genomic_DNA"/>
</dbReference>
<comment type="caution">
    <text evidence="3">The sequence shown here is derived from an EMBL/GenBank/DDBJ whole genome shotgun (WGS) entry which is preliminary data.</text>
</comment>
<dbReference type="EMBL" id="BLWA01000007">
    <property type="protein sequence ID" value="GFM92840.1"/>
    <property type="molecule type" value="Genomic_DNA"/>
</dbReference>
<sequence length="138" mass="14861">MKFKSFKLPFTAAALALSLSPLASMAAVIEVTMQNNTPKTLTLVSSTSGFPSRLAPFQTVTFIAPSGFSSSDVQADYSSGQSTGGCRFQAGHKEYSTGPQYTSSAKGYGELSDGACYEYVSKKWSAPYNYKIHFMMSQ</sequence>
<dbReference type="GeneID" id="45543122"/>
<evidence type="ECO:0000256" key="1">
    <source>
        <dbReference type="SAM" id="SignalP"/>
    </source>
</evidence>
<keyword evidence="1" id="KW-0732">Signal</keyword>
<protein>
    <submittedName>
        <fullName evidence="3">Uncharacterized protein</fullName>
    </submittedName>
</protein>
<organism evidence="3 4">
    <name type="scientific">Pseudomonas cichorii</name>
    <dbReference type="NCBI Taxonomy" id="36746"/>
    <lineage>
        <taxon>Bacteria</taxon>
        <taxon>Pseudomonadati</taxon>
        <taxon>Pseudomonadota</taxon>
        <taxon>Gammaproteobacteria</taxon>
        <taxon>Pseudomonadales</taxon>
        <taxon>Pseudomonadaceae</taxon>
        <taxon>Pseudomonas</taxon>
    </lineage>
</organism>
<dbReference type="Proteomes" id="UP000614982">
    <property type="component" value="Unassembled WGS sequence"/>
</dbReference>
<dbReference type="Proteomes" id="UP000278332">
    <property type="component" value="Unassembled WGS sequence"/>
</dbReference>
<feature type="chain" id="PRO_5018180882" evidence="1">
    <location>
        <begin position="27"/>
        <end position="138"/>
    </location>
</feature>
<dbReference type="RefSeq" id="WP_025260669.1">
    <property type="nucleotide sequence ID" value="NZ_BLWA01000007.1"/>
</dbReference>
<dbReference type="OrthoDB" id="7005342at2"/>
<feature type="signal peptide" evidence="1">
    <location>
        <begin position="1"/>
        <end position="26"/>
    </location>
</feature>
<evidence type="ECO:0000313" key="3">
    <source>
        <dbReference type="EMBL" id="RMR49912.1"/>
    </source>
</evidence>
<name>A0A3M4VFY1_PSECI</name>
<evidence type="ECO:0000313" key="2">
    <source>
        <dbReference type="EMBL" id="GFM92840.1"/>
    </source>
</evidence>
<accession>A0A3M4VFY1</accession>
<reference evidence="2 5" key="2">
    <citation type="submission" date="2020-05" db="EMBL/GenBank/DDBJ databases">
        <title>Genetic diversity of Pseudomonas cichorii.</title>
        <authorList>
            <person name="Tani S."/>
            <person name="Yagi H."/>
            <person name="Hashimoto S."/>
            <person name="Iiyama K."/>
            <person name="Furuya N."/>
        </authorList>
    </citation>
    <scope>NUCLEOTIDE SEQUENCE [LARGE SCALE GENOMIC DNA]</scope>
    <source>
        <strain evidence="2 5">LMG 2162</strain>
    </source>
</reference>
<evidence type="ECO:0000313" key="4">
    <source>
        <dbReference type="Proteomes" id="UP000278332"/>
    </source>
</evidence>
<keyword evidence="5" id="KW-1185">Reference proteome</keyword>
<evidence type="ECO:0000313" key="5">
    <source>
        <dbReference type="Proteomes" id="UP000614982"/>
    </source>
</evidence>